<dbReference type="GO" id="GO:0046872">
    <property type="term" value="F:metal ion binding"/>
    <property type="evidence" value="ECO:0007669"/>
    <property type="project" value="UniProtKB-KW"/>
</dbReference>
<evidence type="ECO:0000256" key="1">
    <source>
        <dbReference type="ARBA" id="ARBA00001947"/>
    </source>
</evidence>
<name>B5L5V9_9BACT</name>
<dbReference type="GO" id="GO:0016787">
    <property type="term" value="F:hydrolase activity"/>
    <property type="evidence" value="ECO:0007669"/>
    <property type="project" value="UniProtKB-KW"/>
</dbReference>
<dbReference type="SMART" id="SM00849">
    <property type="entry name" value="Lactamase_B"/>
    <property type="match status" value="1"/>
</dbReference>
<dbReference type="InterPro" id="IPR036866">
    <property type="entry name" value="RibonucZ/Hydroxyglut_hydro"/>
</dbReference>
<dbReference type="PANTHER" id="PTHR46233:SF3">
    <property type="entry name" value="HYDROXYACYLGLUTATHIONE HYDROLASE GLOC"/>
    <property type="match status" value="1"/>
</dbReference>
<feature type="domain" description="Metallo-beta-lactamase" evidence="6">
    <location>
        <begin position="56"/>
        <end position="248"/>
    </location>
</feature>
<dbReference type="NCBIfam" id="NF033105">
    <property type="entry name" value="bla_subclass_B3"/>
    <property type="match status" value="1"/>
</dbReference>
<evidence type="ECO:0000256" key="3">
    <source>
        <dbReference type="ARBA" id="ARBA00022801"/>
    </source>
</evidence>
<dbReference type="EMBL" id="EU408354">
    <property type="protein sequence ID" value="ACH58994.1"/>
    <property type="molecule type" value="Genomic_DNA"/>
</dbReference>
<keyword evidence="4" id="KW-0862">Zinc</keyword>
<dbReference type="Gene3D" id="3.60.15.10">
    <property type="entry name" value="Ribonuclease Z/Hydroxyacylglutathione hydrolase-like"/>
    <property type="match status" value="1"/>
</dbReference>
<evidence type="ECO:0000256" key="4">
    <source>
        <dbReference type="ARBA" id="ARBA00022833"/>
    </source>
</evidence>
<proteinExistence type="predicted"/>
<evidence type="ECO:0000313" key="7">
    <source>
        <dbReference type="EMBL" id="ACH58994.1"/>
    </source>
</evidence>
<keyword evidence="2" id="KW-0479">Metal-binding</keyword>
<dbReference type="SUPFAM" id="SSF56281">
    <property type="entry name" value="Metallo-hydrolase/oxidoreductase"/>
    <property type="match status" value="1"/>
</dbReference>
<dbReference type="CARD" id="ARO:3002512">
    <property type="molecule name" value="LRA-17"/>
    <property type="mechanism identifier" value="ARO:0001004"/>
    <property type="mechanism name" value="antibiotic inactivation"/>
</dbReference>
<dbReference type="PANTHER" id="PTHR46233">
    <property type="entry name" value="HYDROXYACYLGLUTATHIONE HYDROLASE GLOC"/>
    <property type="match status" value="1"/>
</dbReference>
<evidence type="ECO:0000256" key="5">
    <source>
        <dbReference type="SAM" id="SignalP"/>
    </source>
</evidence>
<evidence type="ECO:0000259" key="6">
    <source>
        <dbReference type="SMART" id="SM00849"/>
    </source>
</evidence>
<dbReference type="InterPro" id="IPR001279">
    <property type="entry name" value="Metallo-B-lactamas"/>
</dbReference>
<sequence length="294" mass="32562">MSIFRTILFVSILLLTSLANSPHATAQVTNTDRPEWSKPYKPFRIAGNIYYVGTYDLACYLITTPQGHILINAALAGTVDQVKANVEALGFKFSDIKILLISQAHFDHVGGLAAIQKMTGAKVMIDDQDAPVVEDGGNSDYIYGGKGVGSLFAPVHVDRKLHDHDNITLGGTQLEMLHHPGHTKGSCSYLLTVKDEHRSYRVLIANIPYMLSEVTLPGMPTYPNVGKDFMYTYGAMRKLQFDIWVAAHSSQFGLQDVRKETDGYNPGAFGDKKKYLTTIDKTEDIYKEHFKGGK</sequence>
<gene>
    <name evidence="7" type="primary">blaLRA-17</name>
    <name evidence="7" type="ORF">AKSOIL_0009</name>
</gene>
<feature type="chain" id="PRO_5002836159" evidence="5">
    <location>
        <begin position="27"/>
        <end position="294"/>
    </location>
</feature>
<reference evidence="7" key="1">
    <citation type="journal article" date="2009" name="ISME J.">
        <title>Functional metagenomics reveals diverse beta-lactamases in a remote Alaskan soil.</title>
        <authorList>
            <person name="Allen H.K."/>
            <person name="Moe L.A."/>
            <person name="Rodbumrer J."/>
            <person name="Gaarder A."/>
            <person name="Handelsman J."/>
        </authorList>
    </citation>
    <scope>NUCLEOTIDE SEQUENCE</scope>
</reference>
<organism evidence="7">
    <name type="scientific">uncultured bacterium BLR17</name>
    <dbReference type="NCBI Taxonomy" id="506517"/>
    <lineage>
        <taxon>Bacteria</taxon>
        <taxon>environmental samples</taxon>
    </lineage>
</organism>
<dbReference type="NCBIfam" id="NF012229">
    <property type="entry name" value="bla_class_B_core"/>
    <property type="match status" value="1"/>
</dbReference>
<keyword evidence="5" id="KW-0732">Signal</keyword>
<dbReference type="AlphaFoldDB" id="B5L5V9"/>
<evidence type="ECO:0000256" key="2">
    <source>
        <dbReference type="ARBA" id="ARBA00022723"/>
    </source>
</evidence>
<protein>
    <submittedName>
        <fullName evidence="7">LRA-17</fullName>
    </submittedName>
</protein>
<dbReference type="InterPro" id="IPR051453">
    <property type="entry name" value="MBL_Glyoxalase_II"/>
</dbReference>
<keyword evidence="3" id="KW-0378">Hydrolase</keyword>
<dbReference type="Pfam" id="PF00753">
    <property type="entry name" value="Lactamase_B"/>
    <property type="match status" value="1"/>
</dbReference>
<comment type="cofactor">
    <cofactor evidence="1">
        <name>Zn(2+)</name>
        <dbReference type="ChEBI" id="CHEBI:29105"/>
    </cofactor>
</comment>
<dbReference type="RefSeq" id="WP_063842712.1">
    <property type="nucleotide sequence ID" value="NG_047524.1"/>
</dbReference>
<accession>B5L5V9</accession>
<feature type="signal peptide" evidence="5">
    <location>
        <begin position="1"/>
        <end position="26"/>
    </location>
</feature>